<name>A0A645CW86_9ZZZZ</name>
<dbReference type="InterPro" id="IPR015943">
    <property type="entry name" value="WD40/YVTN_repeat-like_dom_sf"/>
</dbReference>
<organism evidence="1">
    <name type="scientific">bioreactor metagenome</name>
    <dbReference type="NCBI Taxonomy" id="1076179"/>
    <lineage>
        <taxon>unclassified sequences</taxon>
        <taxon>metagenomes</taxon>
        <taxon>ecological metagenomes</taxon>
    </lineage>
</organism>
<reference evidence="1" key="1">
    <citation type="submission" date="2019-08" db="EMBL/GenBank/DDBJ databases">
        <authorList>
            <person name="Kucharzyk K."/>
            <person name="Murdoch R.W."/>
            <person name="Higgins S."/>
            <person name="Loffler F."/>
        </authorList>
    </citation>
    <scope>NUCLEOTIDE SEQUENCE</scope>
</reference>
<comment type="caution">
    <text evidence="1">The sequence shown here is derived from an EMBL/GenBank/DDBJ whole genome shotgun (WGS) entry which is preliminary data.</text>
</comment>
<sequence length="198" mass="21381">MKVGTDAEGLLIIGNKMFVATLEGVKVFEIMGDNLNFMTVLRPQDTEGGAKHLVVDKNFMVWASFPGTGVVKIDPNTLTIKTVVDVPVDSMDGYIASDPMRGKIYTYNTTFDQNYSPVEANIYSVDTSTGQVSVFYTGTYFYGVGASPYTGNVYTAEVSFTSNSVMKTITPAGLPDGSATTGVGTFRFLFYLKGEGLD</sequence>
<accession>A0A645CW86</accession>
<dbReference type="AlphaFoldDB" id="A0A645CW86"/>
<protein>
    <submittedName>
        <fullName evidence="1">Uncharacterized protein</fullName>
    </submittedName>
</protein>
<proteinExistence type="predicted"/>
<dbReference type="SUPFAM" id="SSF63825">
    <property type="entry name" value="YWTD domain"/>
    <property type="match status" value="1"/>
</dbReference>
<dbReference type="Gene3D" id="2.130.10.10">
    <property type="entry name" value="YVTN repeat-like/Quinoprotein amine dehydrogenase"/>
    <property type="match status" value="1"/>
</dbReference>
<evidence type="ECO:0000313" key="1">
    <source>
        <dbReference type="EMBL" id="MPM81108.1"/>
    </source>
</evidence>
<gene>
    <name evidence="1" type="ORF">SDC9_128160</name>
</gene>
<dbReference type="EMBL" id="VSSQ01030546">
    <property type="protein sequence ID" value="MPM81108.1"/>
    <property type="molecule type" value="Genomic_DNA"/>
</dbReference>